<keyword evidence="1" id="KW-0472">Membrane</keyword>
<dbReference type="AlphaFoldDB" id="A0A816UQ28"/>
<organism evidence="2">
    <name type="scientific">Brassica napus</name>
    <name type="common">Rape</name>
    <dbReference type="NCBI Taxonomy" id="3708"/>
    <lineage>
        <taxon>Eukaryota</taxon>
        <taxon>Viridiplantae</taxon>
        <taxon>Streptophyta</taxon>
        <taxon>Embryophyta</taxon>
        <taxon>Tracheophyta</taxon>
        <taxon>Spermatophyta</taxon>
        <taxon>Magnoliopsida</taxon>
        <taxon>eudicotyledons</taxon>
        <taxon>Gunneridae</taxon>
        <taxon>Pentapetalae</taxon>
        <taxon>rosids</taxon>
        <taxon>malvids</taxon>
        <taxon>Brassicales</taxon>
        <taxon>Brassicaceae</taxon>
        <taxon>Brassiceae</taxon>
        <taxon>Brassica</taxon>
    </lineage>
</organism>
<reference evidence="2" key="1">
    <citation type="submission" date="2021-01" db="EMBL/GenBank/DDBJ databases">
        <authorList>
            <consortium name="Genoscope - CEA"/>
            <person name="William W."/>
        </authorList>
    </citation>
    <scope>NUCLEOTIDE SEQUENCE</scope>
</reference>
<protein>
    <submittedName>
        <fullName evidence="2">(rape) hypothetical protein</fullName>
    </submittedName>
</protein>
<evidence type="ECO:0000256" key="1">
    <source>
        <dbReference type="SAM" id="Phobius"/>
    </source>
</evidence>
<accession>A0A816UQ28</accession>
<feature type="transmembrane region" description="Helical" evidence="1">
    <location>
        <begin position="65"/>
        <end position="83"/>
    </location>
</feature>
<dbReference type="EMBL" id="HG994372">
    <property type="protein sequence ID" value="CAF2113955.1"/>
    <property type="molecule type" value="Genomic_DNA"/>
</dbReference>
<gene>
    <name evidence="2" type="ORF">DARMORV10_C08P39060.1</name>
</gene>
<keyword evidence="1" id="KW-1133">Transmembrane helix</keyword>
<evidence type="ECO:0000313" key="2">
    <source>
        <dbReference type="EMBL" id="CAF2113955.1"/>
    </source>
</evidence>
<dbReference type="Proteomes" id="UP001295469">
    <property type="component" value="Chromosome C08"/>
</dbReference>
<name>A0A816UQ28_BRANA</name>
<sequence>MKVLPGAIHFHRRMIDASLCLRRFASNSSHTFRDWQRDVTPVHSITVIKVLIASIYPLLRRFHFQYIPFLQVVGASAAIYRYVLGRQKSQKHGAEHDTEELESLNHRIELKRLCLMCEPIVKSEKLNESWLFPHMGDLLPEEFTLHVDYRSVIHFLFPKFRRTHLQDQ</sequence>
<proteinExistence type="predicted"/>
<keyword evidence="1" id="KW-0812">Transmembrane</keyword>